<comment type="similarity">
    <text evidence="1">Belongs to the short-chain dehydrogenases/reductases (SDR) family.</text>
</comment>
<organism evidence="4 5">
    <name type="scientific">Rhodopseudomonas palustris</name>
    <dbReference type="NCBI Taxonomy" id="1076"/>
    <lineage>
        <taxon>Bacteria</taxon>
        <taxon>Pseudomonadati</taxon>
        <taxon>Pseudomonadota</taxon>
        <taxon>Alphaproteobacteria</taxon>
        <taxon>Hyphomicrobiales</taxon>
        <taxon>Nitrobacteraceae</taxon>
        <taxon>Rhodopseudomonas</taxon>
    </lineage>
</organism>
<dbReference type="InterPro" id="IPR050259">
    <property type="entry name" value="SDR"/>
</dbReference>
<dbReference type="PANTHER" id="PTHR42879:SF2">
    <property type="entry name" value="3-OXOACYL-[ACYL-CARRIER-PROTEIN] REDUCTASE FABG"/>
    <property type="match status" value="1"/>
</dbReference>
<accession>A0A323UHI3</accession>
<gene>
    <name evidence="4" type="ORF">DNX69_11685</name>
</gene>
<evidence type="ECO:0000259" key="3">
    <source>
        <dbReference type="SMART" id="SM00822"/>
    </source>
</evidence>
<protein>
    <submittedName>
        <fullName evidence="4">3-oxoacyl-ACP reductase</fullName>
    </submittedName>
</protein>
<dbReference type="GO" id="GO:0032787">
    <property type="term" value="P:monocarboxylic acid metabolic process"/>
    <property type="evidence" value="ECO:0007669"/>
    <property type="project" value="UniProtKB-ARBA"/>
</dbReference>
<comment type="caution">
    <text evidence="4">The sequence shown here is derived from an EMBL/GenBank/DDBJ whole genome shotgun (WGS) entry which is preliminary data.</text>
</comment>
<sequence length="244" mass="24862">MTGRGKRRALVAGGASGIGAAAASRLATDGVDVTIVDIDRERAQRVAEQIGATFAAVDLTNYDAVSQTIATWAPFDILINSAGIDQHAFFTRTSPRDWERLIGINLIAVLNATHALLPSMQERGYGRIVNVASEAGRLGSRGGAVYAAAKGGVIAFTRSIARESGARGVTANVVAPGPIDTPMLRRAVSDGGGKLMAAMTSATLLGRLGSSDEVAATIAFLASEEAGYITGEALGVSGGMGCGA</sequence>
<dbReference type="FunFam" id="3.40.50.720:FF:000173">
    <property type="entry name" value="3-oxoacyl-[acyl-carrier protein] reductase"/>
    <property type="match status" value="1"/>
</dbReference>
<proteinExistence type="inferred from homology"/>
<dbReference type="Proteomes" id="UP000248134">
    <property type="component" value="Unassembled WGS sequence"/>
</dbReference>
<dbReference type="GO" id="GO:0016491">
    <property type="term" value="F:oxidoreductase activity"/>
    <property type="evidence" value="ECO:0007669"/>
    <property type="project" value="UniProtKB-KW"/>
</dbReference>
<dbReference type="InterPro" id="IPR057326">
    <property type="entry name" value="KR_dom"/>
</dbReference>
<dbReference type="EMBL" id="QKQS01000016">
    <property type="protein sequence ID" value="PZA11769.1"/>
    <property type="molecule type" value="Genomic_DNA"/>
</dbReference>
<evidence type="ECO:0000313" key="4">
    <source>
        <dbReference type="EMBL" id="PZA11769.1"/>
    </source>
</evidence>
<dbReference type="PROSITE" id="PS00061">
    <property type="entry name" value="ADH_SHORT"/>
    <property type="match status" value="1"/>
</dbReference>
<evidence type="ECO:0000313" key="5">
    <source>
        <dbReference type="Proteomes" id="UP000248134"/>
    </source>
</evidence>
<dbReference type="PRINTS" id="PR00081">
    <property type="entry name" value="GDHRDH"/>
</dbReference>
<dbReference type="Pfam" id="PF13561">
    <property type="entry name" value="adh_short_C2"/>
    <property type="match status" value="1"/>
</dbReference>
<feature type="domain" description="Ketoreductase" evidence="3">
    <location>
        <begin position="7"/>
        <end position="182"/>
    </location>
</feature>
<evidence type="ECO:0000256" key="2">
    <source>
        <dbReference type="ARBA" id="ARBA00023002"/>
    </source>
</evidence>
<dbReference type="AlphaFoldDB" id="A0A323UHI3"/>
<dbReference type="SMART" id="SM00822">
    <property type="entry name" value="PKS_KR"/>
    <property type="match status" value="1"/>
</dbReference>
<dbReference type="InterPro" id="IPR020904">
    <property type="entry name" value="Sc_DH/Rdtase_CS"/>
</dbReference>
<dbReference type="PRINTS" id="PR00080">
    <property type="entry name" value="SDRFAMILY"/>
</dbReference>
<keyword evidence="2" id="KW-0560">Oxidoreductase</keyword>
<evidence type="ECO:0000256" key="1">
    <source>
        <dbReference type="ARBA" id="ARBA00006484"/>
    </source>
</evidence>
<dbReference type="PANTHER" id="PTHR42879">
    <property type="entry name" value="3-OXOACYL-(ACYL-CARRIER-PROTEIN) REDUCTASE"/>
    <property type="match status" value="1"/>
</dbReference>
<dbReference type="OrthoDB" id="7568484at2"/>
<name>A0A323UHI3_RHOPL</name>
<dbReference type="Gene3D" id="3.40.50.720">
    <property type="entry name" value="NAD(P)-binding Rossmann-like Domain"/>
    <property type="match status" value="1"/>
</dbReference>
<dbReference type="SUPFAM" id="SSF51735">
    <property type="entry name" value="NAD(P)-binding Rossmann-fold domains"/>
    <property type="match status" value="1"/>
</dbReference>
<reference evidence="4 5" key="1">
    <citation type="submission" date="2018-06" db="EMBL/GenBank/DDBJ databases">
        <title>Draft Whole-Genome Sequence of the purple photosynthetic bacterium Rhodospeudomonas palustris XCP.</title>
        <authorList>
            <person name="Rayyan A."/>
            <person name="Meyer T.E."/>
            <person name="Kyndt J.A."/>
        </authorList>
    </citation>
    <scope>NUCLEOTIDE SEQUENCE [LARGE SCALE GENOMIC DNA]</scope>
    <source>
        <strain evidence="4 5">XCP</strain>
    </source>
</reference>
<dbReference type="InterPro" id="IPR002347">
    <property type="entry name" value="SDR_fam"/>
</dbReference>
<dbReference type="InterPro" id="IPR036291">
    <property type="entry name" value="NAD(P)-bd_dom_sf"/>
</dbReference>